<dbReference type="InterPro" id="IPR040132">
    <property type="entry name" value="Tex1/THOC3"/>
</dbReference>
<dbReference type="PROSITE" id="PS50082">
    <property type="entry name" value="WD_REPEATS_2"/>
    <property type="match status" value="2"/>
</dbReference>
<dbReference type="GO" id="GO:0000445">
    <property type="term" value="C:THO complex part of transcription export complex"/>
    <property type="evidence" value="ECO:0007669"/>
    <property type="project" value="TreeGrafter"/>
</dbReference>
<evidence type="ECO:0000256" key="1">
    <source>
        <dbReference type="ARBA" id="ARBA00022574"/>
    </source>
</evidence>
<organism evidence="5 6">
    <name type="scientific">Pachysolen tannophilus NRRL Y-2460</name>
    <dbReference type="NCBI Taxonomy" id="669874"/>
    <lineage>
        <taxon>Eukaryota</taxon>
        <taxon>Fungi</taxon>
        <taxon>Dikarya</taxon>
        <taxon>Ascomycota</taxon>
        <taxon>Saccharomycotina</taxon>
        <taxon>Pichiomycetes</taxon>
        <taxon>Pachysolenaceae</taxon>
        <taxon>Pachysolen</taxon>
    </lineage>
</organism>
<feature type="repeat" description="WD" evidence="4">
    <location>
        <begin position="73"/>
        <end position="106"/>
    </location>
</feature>
<dbReference type="InterPro" id="IPR001680">
    <property type="entry name" value="WD40_rpt"/>
</dbReference>
<dbReference type="InterPro" id="IPR036322">
    <property type="entry name" value="WD40_repeat_dom_sf"/>
</dbReference>
<dbReference type="PANTHER" id="PTHR22839">
    <property type="entry name" value="THO COMPLEX SUBUNIT 3 THO3"/>
    <property type="match status" value="1"/>
</dbReference>
<dbReference type="SUPFAM" id="SSF50978">
    <property type="entry name" value="WD40 repeat-like"/>
    <property type="match status" value="1"/>
</dbReference>
<proteinExistence type="inferred from homology"/>
<dbReference type="SMART" id="SM00320">
    <property type="entry name" value="WD40"/>
    <property type="match status" value="5"/>
</dbReference>
<dbReference type="AlphaFoldDB" id="A0A1E4TTX2"/>
<reference evidence="6" key="1">
    <citation type="submission" date="2016-05" db="EMBL/GenBank/DDBJ databases">
        <title>Comparative genomics of biotechnologically important yeasts.</title>
        <authorList>
            <consortium name="DOE Joint Genome Institute"/>
            <person name="Riley R."/>
            <person name="Haridas S."/>
            <person name="Wolfe K.H."/>
            <person name="Lopes M.R."/>
            <person name="Hittinger C.T."/>
            <person name="Goker M."/>
            <person name="Salamov A."/>
            <person name="Wisecaver J."/>
            <person name="Long T.M."/>
            <person name="Aerts A.L."/>
            <person name="Barry K."/>
            <person name="Choi C."/>
            <person name="Clum A."/>
            <person name="Coughlan A.Y."/>
            <person name="Deshpande S."/>
            <person name="Douglass A.P."/>
            <person name="Hanson S.J."/>
            <person name="Klenk H.-P."/>
            <person name="Labutti K."/>
            <person name="Lapidus A."/>
            <person name="Lindquist E."/>
            <person name="Lipzen A."/>
            <person name="Meier-Kolthoff J.P."/>
            <person name="Ohm R.A."/>
            <person name="Otillar R.P."/>
            <person name="Pangilinan J."/>
            <person name="Peng Y."/>
            <person name="Rokas A."/>
            <person name="Rosa C.A."/>
            <person name="Scheuner C."/>
            <person name="Sibirny A.A."/>
            <person name="Slot J.C."/>
            <person name="Stielow J.B."/>
            <person name="Sun H."/>
            <person name="Kurtzman C.P."/>
            <person name="Blackwell M."/>
            <person name="Grigoriev I.V."/>
            <person name="Jeffries T.W."/>
        </authorList>
    </citation>
    <scope>NUCLEOTIDE SEQUENCE [LARGE SCALE GENOMIC DNA]</scope>
    <source>
        <strain evidence="6">NRRL Y-2460</strain>
    </source>
</reference>
<evidence type="ECO:0000313" key="5">
    <source>
        <dbReference type="EMBL" id="ODV95187.1"/>
    </source>
</evidence>
<sequence length="346" mass="39339">SLLVIMSNKNFFKSLKTEHVKDHELESYNGRYSEVIDLQWNSTGSRISYSKTDRSIRILKRSHDETENVLLIRNAHKSPVEKISWHPILEYTFATVAKDNEVKIWNSNFKNTTFECVKTIQLKNSNSRNIMCYYSPDGNYLAVIDKFNVITLIQAENYIEIISIKENSNIYDFCWTNTFNYFLAGLSNGKTFIYKFGPLDTKTNDLYEVHRIHELSNGNNSSITQVKFDPRGEFLITGASDGVISIYETLRFTCFATVYEVDEPISCIDISKDGTYFIVTFENGSAAKIYEVDGGSENLEIARCFVGLTTLPLAKFSPTKTTVAHTNGNDGSISVLYKGFEAVSRM</sequence>
<dbReference type="PROSITE" id="PS50294">
    <property type="entry name" value="WD_REPEATS_REGION"/>
    <property type="match status" value="1"/>
</dbReference>
<dbReference type="STRING" id="669874.A0A1E4TTX2"/>
<evidence type="ECO:0000256" key="4">
    <source>
        <dbReference type="PROSITE-ProRule" id="PRU00221"/>
    </source>
</evidence>
<dbReference type="EMBL" id="KV454014">
    <property type="protein sequence ID" value="ODV95187.1"/>
    <property type="molecule type" value="Genomic_DNA"/>
</dbReference>
<evidence type="ECO:0000256" key="3">
    <source>
        <dbReference type="ARBA" id="ARBA00046343"/>
    </source>
</evidence>
<comment type="similarity">
    <text evidence="3">Belongs to the THOC3 family.</text>
</comment>
<keyword evidence="6" id="KW-1185">Reference proteome</keyword>
<dbReference type="PANTHER" id="PTHR22839:SF0">
    <property type="entry name" value="THO COMPLEX SUBUNIT 3"/>
    <property type="match status" value="1"/>
</dbReference>
<evidence type="ECO:0000256" key="2">
    <source>
        <dbReference type="ARBA" id="ARBA00022737"/>
    </source>
</evidence>
<keyword evidence="2" id="KW-0677">Repeat</keyword>
<evidence type="ECO:0000313" key="6">
    <source>
        <dbReference type="Proteomes" id="UP000094236"/>
    </source>
</evidence>
<dbReference type="Pfam" id="PF00400">
    <property type="entry name" value="WD40"/>
    <property type="match status" value="2"/>
</dbReference>
<name>A0A1E4TTX2_PACTA</name>
<dbReference type="Proteomes" id="UP000094236">
    <property type="component" value="Unassembled WGS sequence"/>
</dbReference>
<dbReference type="Gene3D" id="2.130.10.10">
    <property type="entry name" value="YVTN repeat-like/Quinoprotein amine dehydrogenase"/>
    <property type="match status" value="2"/>
</dbReference>
<feature type="non-terminal residue" evidence="5">
    <location>
        <position position="1"/>
    </location>
</feature>
<accession>A0A1E4TTX2</accession>
<dbReference type="InterPro" id="IPR015943">
    <property type="entry name" value="WD40/YVTN_repeat-like_dom_sf"/>
</dbReference>
<feature type="repeat" description="WD" evidence="4">
    <location>
        <begin position="216"/>
        <end position="248"/>
    </location>
</feature>
<gene>
    <name evidence="5" type="ORF">PACTADRAFT_42436</name>
</gene>
<protein>
    <recommendedName>
        <fullName evidence="7">Anaphase-promoting complex subunit 4 WD40 domain-containing protein</fullName>
    </recommendedName>
</protein>
<dbReference type="OrthoDB" id="340259at2759"/>
<dbReference type="GO" id="GO:0006406">
    <property type="term" value="P:mRNA export from nucleus"/>
    <property type="evidence" value="ECO:0007669"/>
    <property type="project" value="InterPro"/>
</dbReference>
<evidence type="ECO:0008006" key="7">
    <source>
        <dbReference type="Google" id="ProtNLM"/>
    </source>
</evidence>
<keyword evidence="1 4" id="KW-0853">WD repeat</keyword>